<dbReference type="Proteomes" id="UP000003653">
    <property type="component" value="Unassembled WGS sequence"/>
</dbReference>
<evidence type="ECO:0000313" key="1">
    <source>
        <dbReference type="EMBL" id="EFG78451.1"/>
    </source>
</evidence>
<proteinExistence type="predicted"/>
<keyword evidence="2" id="KW-1185">Reference proteome</keyword>
<gene>
    <name evidence="1" type="ORF">HMPREF0591_1635</name>
</gene>
<organism evidence="1 2">
    <name type="scientific">Mycobacterium parascrofulaceum ATCC BAA-614</name>
    <dbReference type="NCBI Taxonomy" id="525368"/>
    <lineage>
        <taxon>Bacteria</taxon>
        <taxon>Bacillati</taxon>
        <taxon>Actinomycetota</taxon>
        <taxon>Actinomycetes</taxon>
        <taxon>Mycobacteriales</taxon>
        <taxon>Mycobacteriaceae</taxon>
        <taxon>Mycobacterium</taxon>
        <taxon>Mycobacterium simiae complex</taxon>
    </lineage>
</organism>
<reference evidence="1 2" key="1">
    <citation type="submission" date="2010-04" db="EMBL/GenBank/DDBJ databases">
        <authorList>
            <person name="Muzny D."/>
            <person name="Qin X."/>
            <person name="Deng J."/>
            <person name="Jiang H."/>
            <person name="Liu Y."/>
            <person name="Qu J."/>
            <person name="Song X.-Z."/>
            <person name="Zhang L."/>
            <person name="Thornton R."/>
            <person name="Coyle M."/>
            <person name="Francisco L."/>
            <person name="Jackson L."/>
            <person name="Javaid M."/>
            <person name="Korchina V."/>
            <person name="Kovar C."/>
            <person name="Mata R."/>
            <person name="Mathew T."/>
            <person name="Ngo R."/>
            <person name="Nguyen L."/>
            <person name="Nguyen N."/>
            <person name="Okwuonu G."/>
            <person name="Ongeri F."/>
            <person name="Pham C."/>
            <person name="Simmons D."/>
            <person name="Wilczek-Boney K."/>
            <person name="Hale W."/>
            <person name="Jakkamsetti A."/>
            <person name="Pham P."/>
            <person name="Ruth R."/>
            <person name="San Lucas F."/>
            <person name="Warren J."/>
            <person name="Zhang J."/>
            <person name="Zhao Z."/>
            <person name="Zhou C."/>
            <person name="Zhu D."/>
            <person name="Lee S."/>
            <person name="Bess C."/>
            <person name="Blankenburg K."/>
            <person name="Forbes L."/>
            <person name="Fu Q."/>
            <person name="Gubbala S."/>
            <person name="Hirani K."/>
            <person name="Jayaseelan J.C."/>
            <person name="Lara F."/>
            <person name="Munidasa M."/>
            <person name="Palculict T."/>
            <person name="Patil S."/>
            <person name="Pu L.-L."/>
            <person name="Saada N."/>
            <person name="Tang L."/>
            <person name="Weissenberger G."/>
            <person name="Zhu Y."/>
            <person name="Hemphill L."/>
            <person name="Shang Y."/>
            <person name="Youmans B."/>
            <person name="Ayvaz T."/>
            <person name="Ross M."/>
            <person name="Santibanez J."/>
            <person name="Aqrawi P."/>
            <person name="Gross S."/>
            <person name="Joshi V."/>
            <person name="Fowler G."/>
            <person name="Nazareth L."/>
            <person name="Reid J."/>
            <person name="Worley K."/>
            <person name="Petrosino J."/>
            <person name="Highlander S."/>
            <person name="Gibbs R."/>
        </authorList>
    </citation>
    <scope>NUCLEOTIDE SEQUENCE [LARGE SCALE GENOMIC DNA]</scope>
    <source>
        <strain evidence="1 2">ATCC BAA-614</strain>
    </source>
</reference>
<dbReference type="HOGENOM" id="CLU_3027460_0_0_11"/>
<sequence length="55" mass="5914">MYSRGERDRGAGLRTAAGFDKESGEQQLFSWVIRPPGSEDVASGVDGATRLAWTA</sequence>
<protein>
    <submittedName>
        <fullName evidence="1">Uncharacterized protein</fullName>
    </submittedName>
</protein>
<comment type="caution">
    <text evidence="1">The sequence shown here is derived from an EMBL/GenBank/DDBJ whole genome shotgun (WGS) entry which is preliminary data.</text>
</comment>
<accession>D5P641</accession>
<dbReference type="AlphaFoldDB" id="D5P641"/>
<dbReference type="EMBL" id="ADNV01000119">
    <property type="protein sequence ID" value="EFG78451.1"/>
    <property type="molecule type" value="Genomic_DNA"/>
</dbReference>
<evidence type="ECO:0000313" key="2">
    <source>
        <dbReference type="Proteomes" id="UP000003653"/>
    </source>
</evidence>
<name>D5P641_9MYCO</name>